<reference evidence="2 3" key="1">
    <citation type="submission" date="2017-02" db="EMBL/GenBank/DDBJ databases">
        <authorList>
            <person name="Peterson S.W."/>
        </authorList>
    </citation>
    <scope>NUCLEOTIDE SEQUENCE [LARGE SCALE GENOMIC DNA]</scope>
    <source>
        <strain evidence="2 3">ATCC 43324</strain>
    </source>
</reference>
<evidence type="ECO:0000313" key="3">
    <source>
        <dbReference type="Proteomes" id="UP000190065"/>
    </source>
</evidence>
<dbReference type="RefSeq" id="WP_025070838.1">
    <property type="nucleotide sequence ID" value="NZ_FUXK01000008.1"/>
</dbReference>
<gene>
    <name evidence="2" type="ORF">SAMN02745202_00860</name>
</gene>
<organism evidence="2 3">
    <name type="scientific">Segatella oulorum</name>
    <dbReference type="NCBI Taxonomy" id="28136"/>
    <lineage>
        <taxon>Bacteria</taxon>
        <taxon>Pseudomonadati</taxon>
        <taxon>Bacteroidota</taxon>
        <taxon>Bacteroidia</taxon>
        <taxon>Bacteroidales</taxon>
        <taxon>Prevotellaceae</taxon>
        <taxon>Segatella</taxon>
    </lineage>
</organism>
<dbReference type="EMBL" id="FUXK01000008">
    <property type="protein sequence ID" value="SJZ71097.1"/>
    <property type="molecule type" value="Genomic_DNA"/>
</dbReference>
<dbReference type="Proteomes" id="UP000190065">
    <property type="component" value="Unassembled WGS sequence"/>
</dbReference>
<sequence length="68" mass="7503">MKKRLYEVPTCTVIHLATEHYLLGESGPKARPGGDQGGSVTIEDPTEDDDDTNLTGAKRWGGEWEEED</sequence>
<dbReference type="AlphaFoldDB" id="A0A1T4MWB4"/>
<feature type="region of interest" description="Disordered" evidence="1">
    <location>
        <begin position="23"/>
        <end position="68"/>
    </location>
</feature>
<protein>
    <submittedName>
        <fullName evidence="2">Uncharacterized protein</fullName>
    </submittedName>
</protein>
<evidence type="ECO:0000313" key="2">
    <source>
        <dbReference type="EMBL" id="SJZ71097.1"/>
    </source>
</evidence>
<name>A0A1T4MWB4_9BACT</name>
<proteinExistence type="predicted"/>
<accession>A0A1T4MWB4</accession>
<evidence type="ECO:0000256" key="1">
    <source>
        <dbReference type="SAM" id="MobiDB-lite"/>
    </source>
</evidence>